<accession>A0AAW1PII8</accession>
<organism evidence="2 3">
    <name type="scientific">Symbiochloris irregularis</name>
    <dbReference type="NCBI Taxonomy" id="706552"/>
    <lineage>
        <taxon>Eukaryota</taxon>
        <taxon>Viridiplantae</taxon>
        <taxon>Chlorophyta</taxon>
        <taxon>core chlorophytes</taxon>
        <taxon>Trebouxiophyceae</taxon>
        <taxon>Trebouxiales</taxon>
        <taxon>Trebouxiaceae</taxon>
        <taxon>Symbiochloris</taxon>
    </lineage>
</organism>
<evidence type="ECO:0000256" key="1">
    <source>
        <dbReference type="SAM" id="MobiDB-lite"/>
    </source>
</evidence>
<keyword evidence="3" id="KW-1185">Reference proteome</keyword>
<feature type="region of interest" description="Disordered" evidence="1">
    <location>
        <begin position="1"/>
        <end position="21"/>
    </location>
</feature>
<reference evidence="2 3" key="1">
    <citation type="journal article" date="2024" name="Nat. Commun.">
        <title>Phylogenomics reveals the evolutionary origins of lichenization in chlorophyte algae.</title>
        <authorList>
            <person name="Puginier C."/>
            <person name="Libourel C."/>
            <person name="Otte J."/>
            <person name="Skaloud P."/>
            <person name="Haon M."/>
            <person name="Grisel S."/>
            <person name="Petersen M."/>
            <person name="Berrin J.G."/>
            <person name="Delaux P.M."/>
            <person name="Dal Grande F."/>
            <person name="Keller J."/>
        </authorList>
    </citation>
    <scope>NUCLEOTIDE SEQUENCE [LARGE SCALE GENOMIC DNA]</scope>
    <source>
        <strain evidence="2 3">SAG 2036</strain>
    </source>
</reference>
<name>A0AAW1PII8_9CHLO</name>
<gene>
    <name evidence="2" type="ORF">WJX73_002046</name>
</gene>
<evidence type="ECO:0000313" key="3">
    <source>
        <dbReference type="Proteomes" id="UP001465755"/>
    </source>
</evidence>
<protein>
    <submittedName>
        <fullName evidence="2">Uncharacterized protein</fullName>
    </submittedName>
</protein>
<comment type="caution">
    <text evidence="2">The sequence shown here is derived from an EMBL/GenBank/DDBJ whole genome shotgun (WGS) entry which is preliminary data.</text>
</comment>
<dbReference type="Proteomes" id="UP001465755">
    <property type="component" value="Unassembled WGS sequence"/>
</dbReference>
<sequence>MPPSEVGGKRKSELVDLTQDSEDAKPVTVPIGICSHRGPIPAQGPLQAATVKSKSGLKGVYWDKSTSTYCSRLRVMIVGQSAPQTRHRLHVTVINKGSPQAVAAAHDSAWLFVTGGRVKPDRLAEPTVSRVDWALPGRHHPRVRLLREYVLDYDPAYKLFLVRNGWENDFSAEAACYTARLRELPNAPLPAFYGNHR</sequence>
<proteinExistence type="predicted"/>
<dbReference type="AlphaFoldDB" id="A0AAW1PII8"/>
<dbReference type="EMBL" id="JALJOQ010000025">
    <property type="protein sequence ID" value="KAK9808235.1"/>
    <property type="molecule type" value="Genomic_DNA"/>
</dbReference>
<evidence type="ECO:0000313" key="2">
    <source>
        <dbReference type="EMBL" id="KAK9808235.1"/>
    </source>
</evidence>